<protein>
    <submittedName>
        <fullName evidence="6">LuxR family transcriptional regulator</fullName>
    </submittedName>
</protein>
<comment type="caution">
    <text evidence="6">The sequence shown here is derived from an EMBL/GenBank/DDBJ whole genome shotgun (WGS) entry which is preliminary data.</text>
</comment>
<dbReference type="Pfam" id="PF00196">
    <property type="entry name" value="GerE"/>
    <property type="match status" value="1"/>
</dbReference>
<dbReference type="Gene3D" id="3.30.450.80">
    <property type="entry name" value="Transcription factor LuxR-like, autoinducer-binding domain"/>
    <property type="match status" value="1"/>
</dbReference>
<dbReference type="InterPro" id="IPR005143">
    <property type="entry name" value="TF_LuxR_autoind-bd_dom"/>
</dbReference>
<name>A0A3B0C099_9ACTN</name>
<feature type="compositionally biased region" description="Basic and acidic residues" evidence="4">
    <location>
        <begin position="12"/>
        <end position="21"/>
    </location>
</feature>
<evidence type="ECO:0000256" key="4">
    <source>
        <dbReference type="SAM" id="MobiDB-lite"/>
    </source>
</evidence>
<proteinExistence type="predicted"/>
<sequence>MGSASRHLTSRRPGDHGERMTAEPTLMTTATAGQPGTVAQPGAADVLSAAVNVREAARRAVRGEGSGAEAVLTELSAVIDHDHASLSRWDPLLHRHVTLAASYPAGTTRYIERHLHDDPAFALIRHAPSAASWWHDVPAPVRGASTGFQDVLEPLGVKDGVAQCLFSADGRYVGILNLSTTRARCDEPAVRAVMTLLAECLAAVADPLTGNHSTGPAGDAGHACVVLLPAADDEGDGAAAVTVSGVPLPGLTEPGSPLAALLRRTAARRTLPATVLVPYRQRMLELHLTRRGEGTLVVCRAVARPAALSLRELEVLAELTQGRTNREIADRLYVSPRTVATHIEHILAKLGVPNRVAAAGRAVAWGLEPAP</sequence>
<dbReference type="InterPro" id="IPR036388">
    <property type="entry name" value="WH-like_DNA-bd_sf"/>
</dbReference>
<dbReference type="Pfam" id="PF03472">
    <property type="entry name" value="Autoind_bind"/>
    <property type="match status" value="1"/>
</dbReference>
<dbReference type="SMART" id="SM00421">
    <property type="entry name" value="HTH_LUXR"/>
    <property type="match status" value="1"/>
</dbReference>
<dbReference type="InterPro" id="IPR000792">
    <property type="entry name" value="Tscrpt_reg_LuxR_C"/>
</dbReference>
<dbReference type="PANTHER" id="PTHR44688">
    <property type="entry name" value="DNA-BINDING TRANSCRIPTIONAL ACTIVATOR DEVR_DOSR"/>
    <property type="match status" value="1"/>
</dbReference>
<dbReference type="Proteomes" id="UP000270343">
    <property type="component" value="Unassembled WGS sequence"/>
</dbReference>
<dbReference type="Gene3D" id="1.10.10.10">
    <property type="entry name" value="Winged helix-like DNA-binding domain superfamily/Winged helix DNA-binding domain"/>
    <property type="match status" value="1"/>
</dbReference>
<accession>A0A3B0C099</accession>
<gene>
    <name evidence="6" type="ORF">D7231_02805</name>
</gene>
<keyword evidence="3" id="KW-0804">Transcription</keyword>
<keyword evidence="1" id="KW-0805">Transcription regulation</keyword>
<dbReference type="GO" id="GO:0006355">
    <property type="term" value="P:regulation of DNA-templated transcription"/>
    <property type="evidence" value="ECO:0007669"/>
    <property type="project" value="InterPro"/>
</dbReference>
<dbReference type="AlphaFoldDB" id="A0A3B0C099"/>
<evidence type="ECO:0000313" key="7">
    <source>
        <dbReference type="Proteomes" id="UP000270343"/>
    </source>
</evidence>
<dbReference type="EMBL" id="RBAM01000001">
    <property type="protein sequence ID" value="RKN77649.1"/>
    <property type="molecule type" value="Genomic_DNA"/>
</dbReference>
<dbReference type="CDD" id="cd06170">
    <property type="entry name" value="LuxR_C_like"/>
    <property type="match status" value="1"/>
</dbReference>
<feature type="domain" description="HTH luxR-type" evidence="5">
    <location>
        <begin position="301"/>
        <end position="366"/>
    </location>
</feature>
<evidence type="ECO:0000256" key="3">
    <source>
        <dbReference type="ARBA" id="ARBA00023163"/>
    </source>
</evidence>
<dbReference type="PRINTS" id="PR00038">
    <property type="entry name" value="HTHLUXR"/>
</dbReference>
<evidence type="ECO:0000256" key="2">
    <source>
        <dbReference type="ARBA" id="ARBA00023125"/>
    </source>
</evidence>
<dbReference type="PANTHER" id="PTHR44688:SF16">
    <property type="entry name" value="DNA-BINDING TRANSCRIPTIONAL ACTIVATOR DEVR_DOSR"/>
    <property type="match status" value="1"/>
</dbReference>
<evidence type="ECO:0000313" key="6">
    <source>
        <dbReference type="EMBL" id="RKN77649.1"/>
    </source>
</evidence>
<dbReference type="InterPro" id="IPR016032">
    <property type="entry name" value="Sig_transdc_resp-reg_C-effctor"/>
</dbReference>
<reference evidence="6 7" key="1">
    <citation type="journal article" date="2015" name="Antonie Van Leeuwenhoek">
        <title>Streptomyces klenkii sp. nov., isolated from deep marine sediment.</title>
        <authorList>
            <person name="Veyisoglu A."/>
            <person name="Sahin N."/>
        </authorList>
    </citation>
    <scope>NUCLEOTIDE SEQUENCE [LARGE SCALE GENOMIC DNA]</scope>
    <source>
        <strain evidence="6 7">KCTC 29202</strain>
    </source>
</reference>
<keyword evidence="2" id="KW-0238">DNA-binding</keyword>
<dbReference type="PROSITE" id="PS00622">
    <property type="entry name" value="HTH_LUXR_1"/>
    <property type="match status" value="1"/>
</dbReference>
<evidence type="ECO:0000256" key="1">
    <source>
        <dbReference type="ARBA" id="ARBA00023015"/>
    </source>
</evidence>
<dbReference type="GO" id="GO:0003677">
    <property type="term" value="F:DNA binding"/>
    <property type="evidence" value="ECO:0007669"/>
    <property type="project" value="UniProtKB-KW"/>
</dbReference>
<organism evidence="6 7">
    <name type="scientific">Streptomyces klenkii</name>
    <dbReference type="NCBI Taxonomy" id="1420899"/>
    <lineage>
        <taxon>Bacteria</taxon>
        <taxon>Bacillati</taxon>
        <taxon>Actinomycetota</taxon>
        <taxon>Actinomycetes</taxon>
        <taxon>Kitasatosporales</taxon>
        <taxon>Streptomycetaceae</taxon>
        <taxon>Streptomyces</taxon>
    </lineage>
</organism>
<dbReference type="SUPFAM" id="SSF46894">
    <property type="entry name" value="C-terminal effector domain of the bipartite response regulators"/>
    <property type="match status" value="1"/>
</dbReference>
<evidence type="ECO:0000259" key="5">
    <source>
        <dbReference type="PROSITE" id="PS50043"/>
    </source>
</evidence>
<dbReference type="PROSITE" id="PS50043">
    <property type="entry name" value="HTH_LUXR_2"/>
    <property type="match status" value="1"/>
</dbReference>
<feature type="region of interest" description="Disordered" evidence="4">
    <location>
        <begin position="1"/>
        <end position="21"/>
    </location>
</feature>
<dbReference type="InterPro" id="IPR036693">
    <property type="entry name" value="TF_LuxR_autoind-bd_dom_sf"/>
</dbReference>
<keyword evidence="7" id="KW-1185">Reference proteome</keyword>